<name>A0AAV8QHC9_ENSVE</name>
<organism evidence="2 3">
    <name type="scientific">Ensete ventricosum</name>
    <name type="common">Abyssinian banana</name>
    <name type="synonym">Musa ensete</name>
    <dbReference type="NCBI Taxonomy" id="4639"/>
    <lineage>
        <taxon>Eukaryota</taxon>
        <taxon>Viridiplantae</taxon>
        <taxon>Streptophyta</taxon>
        <taxon>Embryophyta</taxon>
        <taxon>Tracheophyta</taxon>
        <taxon>Spermatophyta</taxon>
        <taxon>Magnoliopsida</taxon>
        <taxon>Liliopsida</taxon>
        <taxon>Zingiberales</taxon>
        <taxon>Musaceae</taxon>
        <taxon>Ensete</taxon>
    </lineage>
</organism>
<dbReference type="AlphaFoldDB" id="A0AAV8QHC9"/>
<evidence type="ECO:0008006" key="4">
    <source>
        <dbReference type="Google" id="ProtNLM"/>
    </source>
</evidence>
<feature type="region of interest" description="Disordered" evidence="1">
    <location>
        <begin position="31"/>
        <end position="95"/>
    </location>
</feature>
<evidence type="ECO:0000313" key="3">
    <source>
        <dbReference type="Proteomes" id="UP001222027"/>
    </source>
</evidence>
<feature type="compositionally biased region" description="Basic and acidic residues" evidence="1">
    <location>
        <begin position="75"/>
        <end position="93"/>
    </location>
</feature>
<protein>
    <recommendedName>
        <fullName evidence="4">RIN4 pathogenic type III effector avirulence factor Avr cleavage site domain-containing protein</fullName>
    </recommendedName>
</protein>
<dbReference type="Proteomes" id="UP001222027">
    <property type="component" value="Unassembled WGS sequence"/>
</dbReference>
<proteinExistence type="predicted"/>
<gene>
    <name evidence="2" type="ORF">OPV22_019265</name>
</gene>
<evidence type="ECO:0000256" key="1">
    <source>
        <dbReference type="SAM" id="MobiDB-lite"/>
    </source>
</evidence>
<comment type="caution">
    <text evidence="2">The sequence shown here is derived from an EMBL/GenBank/DDBJ whole genome shotgun (WGS) entry which is preliminary data.</text>
</comment>
<reference evidence="2 3" key="1">
    <citation type="submission" date="2022-12" db="EMBL/GenBank/DDBJ databases">
        <title>Chromosome-scale assembly of the Ensete ventricosum genome.</title>
        <authorList>
            <person name="Dussert Y."/>
            <person name="Stocks J."/>
            <person name="Wendawek A."/>
            <person name="Woldeyes F."/>
            <person name="Nichols R.A."/>
            <person name="Borrell J.S."/>
        </authorList>
    </citation>
    <scope>NUCLEOTIDE SEQUENCE [LARGE SCALE GENOMIC DNA]</scope>
    <source>
        <strain evidence="3">cv. Maze</strain>
        <tissue evidence="2">Seeds</tissue>
    </source>
</reference>
<accession>A0AAV8QHC9</accession>
<sequence>MFFHWVAADYEPDVNHLFHGDQQRLIREKMTNFDGKDASPLPPDAKKKEGLGPCRRRRGTQRLGSWNPNDDGEEKPEGRRACLSERSRGRIDTDLPVVPTELLNCQSDS</sequence>
<evidence type="ECO:0000313" key="2">
    <source>
        <dbReference type="EMBL" id="KAJ8475538.1"/>
    </source>
</evidence>
<keyword evidence="3" id="KW-1185">Reference proteome</keyword>
<dbReference type="EMBL" id="JAQQAF010000006">
    <property type="protein sequence ID" value="KAJ8475538.1"/>
    <property type="molecule type" value="Genomic_DNA"/>
</dbReference>